<reference evidence="2" key="1">
    <citation type="journal article" date="2014" name="Appl. Environ. Microbiol.">
        <title>Aerobic biodegradation of 2,4-dinitroanisole by Nocardioides sp. strain JS1661.</title>
        <authorList>
            <person name="Fida T.T."/>
            <person name="Palamuru S."/>
            <person name="Pandey G."/>
            <person name="Spain J.C."/>
        </authorList>
    </citation>
    <scope>NUCLEOTIDE SEQUENCE</scope>
    <source>
        <strain evidence="2">JS1661</strain>
    </source>
</reference>
<dbReference type="Pfam" id="PF22691">
    <property type="entry name" value="Thiolase_C_1"/>
    <property type="match status" value="1"/>
</dbReference>
<dbReference type="InterPro" id="IPR055140">
    <property type="entry name" value="Thiolase_C_2"/>
</dbReference>
<proteinExistence type="predicted"/>
<feature type="domain" description="Thiolase C-terminal" evidence="1">
    <location>
        <begin position="1"/>
        <end position="92"/>
    </location>
</feature>
<accession>A0A096ZEC4</accession>
<dbReference type="GO" id="GO:0016746">
    <property type="term" value="F:acyltransferase activity"/>
    <property type="evidence" value="ECO:0007669"/>
    <property type="project" value="InterPro"/>
</dbReference>
<reference evidence="2" key="2">
    <citation type="submission" date="2014-07" db="EMBL/GenBank/DDBJ databases">
        <authorList>
            <person name="Fida T."/>
            <person name="Palamuru S."/>
            <person name="Pandey G."/>
            <person name="Spain J.C."/>
        </authorList>
    </citation>
    <scope>NUCLEOTIDE SEQUENCE</scope>
    <source>
        <strain evidence="2">JS1661</strain>
    </source>
</reference>
<evidence type="ECO:0000313" key="2">
    <source>
        <dbReference type="EMBL" id="AIQ77707.1"/>
    </source>
</evidence>
<dbReference type="PANTHER" id="PTHR42870">
    <property type="entry name" value="ACETYL-COA C-ACETYLTRANSFERASE"/>
    <property type="match status" value="1"/>
</dbReference>
<dbReference type="AlphaFoldDB" id="A0A096ZEC4"/>
<organism evidence="2">
    <name type="scientific">Nocardioides sp. (strain JS1661)</name>
    <dbReference type="NCBI Taxonomy" id="1517491"/>
    <lineage>
        <taxon>Bacteria</taxon>
        <taxon>Bacillati</taxon>
        <taxon>Actinomycetota</taxon>
        <taxon>Actinomycetes</taxon>
        <taxon>Propionibacteriales</taxon>
        <taxon>Nocardioidaceae</taxon>
        <taxon>Nocardioides</taxon>
    </lineage>
</organism>
<dbReference type="EMBL" id="KM213001">
    <property type="protein sequence ID" value="AIQ77707.1"/>
    <property type="molecule type" value="Genomic_DNA"/>
</dbReference>
<sequence length="107" mass="10844">MYDDYPAMALAQLADLGIVKHGEMAEFVEARLLEDQWPLNTSGGMLSAGQAGAGAGLHGLVEAATQLLGRAGNRQVVGARTAVVSGYGMVVARYGAAANAVALAAPC</sequence>
<name>A0A096ZEC4_NOCS1</name>
<evidence type="ECO:0000259" key="1">
    <source>
        <dbReference type="Pfam" id="PF22691"/>
    </source>
</evidence>
<dbReference type="SUPFAM" id="SSF53901">
    <property type="entry name" value="Thiolase-like"/>
    <property type="match status" value="1"/>
</dbReference>
<dbReference type="Gene3D" id="3.40.47.10">
    <property type="match status" value="1"/>
</dbReference>
<dbReference type="InterPro" id="IPR016039">
    <property type="entry name" value="Thiolase-like"/>
</dbReference>
<protein>
    <recommendedName>
        <fullName evidence="1">Thiolase C-terminal domain-containing protein</fullName>
    </recommendedName>
</protein>
<dbReference type="PANTHER" id="PTHR42870:SF1">
    <property type="entry name" value="NON-SPECIFIC LIPID-TRANSFER PROTEIN-LIKE 2"/>
    <property type="match status" value="1"/>
</dbReference>